<name>A0A4S9Y3Y2_AURPU</name>
<evidence type="ECO:0000313" key="2">
    <source>
        <dbReference type="EMBL" id="THZ87579.1"/>
    </source>
</evidence>
<evidence type="ECO:0000313" key="3">
    <source>
        <dbReference type="Proteomes" id="UP000310039"/>
    </source>
</evidence>
<protein>
    <submittedName>
        <fullName evidence="2">Uncharacterized protein</fullName>
    </submittedName>
</protein>
<proteinExistence type="predicted"/>
<feature type="region of interest" description="Disordered" evidence="1">
    <location>
        <begin position="100"/>
        <end position="165"/>
    </location>
</feature>
<feature type="compositionally biased region" description="Polar residues" evidence="1">
    <location>
        <begin position="33"/>
        <end position="46"/>
    </location>
</feature>
<sequence>MSAEYQNQDPIKLATQAEQDLNSHSAKHGHNADLSSNHGHGASDSSKSPESKVEVCSGTCSLLLSGTLINDSYNMLTLSSTAAESGVDESIRNKFPGADVTYGSAASGAGNNRDIPLSEGGDINPSTGKLYKAGDFEGAGGPETKAQIHRENAGGNDEVRSNIRN</sequence>
<dbReference type="Proteomes" id="UP000310039">
    <property type="component" value="Unassembled WGS sequence"/>
</dbReference>
<evidence type="ECO:0000256" key="1">
    <source>
        <dbReference type="SAM" id="MobiDB-lite"/>
    </source>
</evidence>
<feature type="compositionally biased region" description="Basic and acidic residues" evidence="1">
    <location>
        <begin position="146"/>
        <end position="165"/>
    </location>
</feature>
<comment type="caution">
    <text evidence="2">The sequence shown here is derived from an EMBL/GenBank/DDBJ whole genome shotgun (WGS) entry which is preliminary data.</text>
</comment>
<feature type="region of interest" description="Disordered" evidence="1">
    <location>
        <begin position="1"/>
        <end position="52"/>
    </location>
</feature>
<dbReference type="EMBL" id="QZBT01000013">
    <property type="protein sequence ID" value="THZ87579.1"/>
    <property type="molecule type" value="Genomic_DNA"/>
</dbReference>
<dbReference type="AlphaFoldDB" id="A0A4S9Y3Y2"/>
<accession>A0A4S9Y3Y2</accession>
<gene>
    <name evidence="2" type="ORF">D6C84_01548</name>
</gene>
<reference evidence="2 3" key="1">
    <citation type="submission" date="2018-10" db="EMBL/GenBank/DDBJ databases">
        <title>Fifty Aureobasidium pullulans genomes reveal a recombining polyextremotolerant generalist.</title>
        <authorList>
            <person name="Gostincar C."/>
            <person name="Turk M."/>
            <person name="Zajc J."/>
            <person name="Gunde-Cimerman N."/>
        </authorList>
    </citation>
    <scope>NUCLEOTIDE SEQUENCE [LARGE SCALE GENOMIC DNA]</scope>
    <source>
        <strain evidence="2 3">EXF-3403</strain>
    </source>
</reference>
<organism evidence="2 3">
    <name type="scientific">Aureobasidium pullulans</name>
    <name type="common">Black yeast</name>
    <name type="synonym">Pullularia pullulans</name>
    <dbReference type="NCBI Taxonomy" id="5580"/>
    <lineage>
        <taxon>Eukaryota</taxon>
        <taxon>Fungi</taxon>
        <taxon>Dikarya</taxon>
        <taxon>Ascomycota</taxon>
        <taxon>Pezizomycotina</taxon>
        <taxon>Dothideomycetes</taxon>
        <taxon>Dothideomycetidae</taxon>
        <taxon>Dothideales</taxon>
        <taxon>Saccotheciaceae</taxon>
        <taxon>Aureobasidium</taxon>
    </lineage>
</organism>